<evidence type="ECO:0000256" key="6">
    <source>
        <dbReference type="HAMAP-Rule" id="MF_02207"/>
    </source>
</evidence>
<dbReference type="GO" id="GO:0000902">
    <property type="term" value="P:cell morphogenesis"/>
    <property type="evidence" value="ECO:0007669"/>
    <property type="project" value="InterPro"/>
</dbReference>
<comment type="subunit">
    <text evidence="6">Forms polymers.</text>
</comment>
<comment type="subcellular location">
    <subcellularLocation>
        <location evidence="6">Cytoplasm</location>
    </subcellularLocation>
    <text evidence="6">Membrane-associated.</text>
</comment>
<dbReference type="InterPro" id="IPR056546">
    <property type="entry name" value="MreB_MamK-like"/>
</dbReference>
<keyword evidence="4 6" id="KW-0133">Cell shape</keyword>
<feature type="binding site" evidence="6">
    <location>
        <begin position="208"/>
        <end position="211"/>
    </location>
    <ligand>
        <name>ATP</name>
        <dbReference type="ChEBI" id="CHEBI:30616"/>
    </ligand>
</feature>
<organism evidence="7 8">
    <name type="scientific">Megasphaera vaginalis</name>
    <name type="common">ex Srinivasan et al. 2021</name>
    <dbReference type="NCBI Taxonomy" id="1111454"/>
    <lineage>
        <taxon>Bacteria</taxon>
        <taxon>Bacillati</taxon>
        <taxon>Bacillota</taxon>
        <taxon>Negativicutes</taxon>
        <taxon>Veillonellales</taxon>
        <taxon>Veillonellaceae</taxon>
        <taxon>Megasphaera</taxon>
    </lineage>
</organism>
<evidence type="ECO:0000256" key="4">
    <source>
        <dbReference type="ARBA" id="ARBA00022960"/>
    </source>
</evidence>
<dbReference type="InterPro" id="IPR043129">
    <property type="entry name" value="ATPase_NBD"/>
</dbReference>
<feature type="binding site" evidence="6">
    <location>
        <begin position="160"/>
        <end position="162"/>
    </location>
    <ligand>
        <name>ATP</name>
        <dbReference type="ChEBI" id="CHEBI:30616"/>
    </ligand>
</feature>
<gene>
    <name evidence="6" type="primary">mreB</name>
    <name evidence="7" type="ORF">HMPREF1250_1092</name>
</gene>
<dbReference type="RefSeq" id="WP_023054103.1">
    <property type="nucleotide sequence ID" value="NZ_AWXA01000043.1"/>
</dbReference>
<dbReference type="InterPro" id="IPR004000">
    <property type="entry name" value="Actin"/>
</dbReference>
<dbReference type="NCBIfam" id="NF010539">
    <property type="entry name" value="PRK13927.1"/>
    <property type="match status" value="1"/>
</dbReference>
<comment type="caution">
    <text evidence="7">The sequence shown here is derived from an EMBL/GenBank/DDBJ whole genome shotgun (WGS) entry which is preliminary data.</text>
</comment>
<dbReference type="InterPro" id="IPR004753">
    <property type="entry name" value="MreB"/>
</dbReference>
<dbReference type="STRING" id="1111454.HMPREF1250_1092"/>
<evidence type="ECO:0000313" key="7">
    <source>
        <dbReference type="EMBL" id="ERT58383.1"/>
    </source>
</evidence>
<evidence type="ECO:0000256" key="1">
    <source>
        <dbReference type="ARBA" id="ARBA00022490"/>
    </source>
</evidence>
<evidence type="ECO:0000256" key="2">
    <source>
        <dbReference type="ARBA" id="ARBA00022741"/>
    </source>
</evidence>
<evidence type="ECO:0000256" key="3">
    <source>
        <dbReference type="ARBA" id="ARBA00022840"/>
    </source>
</evidence>
<keyword evidence="3 6" id="KW-0067">ATP-binding</keyword>
<name>U7UIS4_9FIRM</name>
<protein>
    <recommendedName>
        <fullName evidence="6">Cell shape-determining protein MreB</fullName>
    </recommendedName>
</protein>
<comment type="similarity">
    <text evidence="5 6">Belongs to the FtsA/MreB family.</text>
</comment>
<dbReference type="GO" id="GO:0008360">
    <property type="term" value="P:regulation of cell shape"/>
    <property type="evidence" value="ECO:0007669"/>
    <property type="project" value="UniProtKB-UniRule"/>
</dbReference>
<dbReference type="PRINTS" id="PR01652">
    <property type="entry name" value="SHAPEPROTEIN"/>
</dbReference>
<dbReference type="EMBL" id="AWXA01000043">
    <property type="protein sequence ID" value="ERT58383.1"/>
    <property type="molecule type" value="Genomic_DNA"/>
</dbReference>
<keyword evidence="8" id="KW-1185">Reference proteome</keyword>
<dbReference type="SUPFAM" id="SSF53067">
    <property type="entry name" value="Actin-like ATPase domain"/>
    <property type="match status" value="2"/>
</dbReference>
<dbReference type="GO" id="GO:0005524">
    <property type="term" value="F:ATP binding"/>
    <property type="evidence" value="ECO:0007669"/>
    <property type="project" value="UniProtKB-KW"/>
</dbReference>
<proteinExistence type="inferred from homology"/>
<dbReference type="Proteomes" id="UP000017090">
    <property type="component" value="Unassembled WGS sequence"/>
</dbReference>
<dbReference type="OrthoDB" id="9768127at2"/>
<dbReference type="Pfam" id="PF06723">
    <property type="entry name" value="MreB_Mbl"/>
    <property type="match status" value="1"/>
</dbReference>
<reference evidence="7 8" key="1">
    <citation type="submission" date="2013-09" db="EMBL/GenBank/DDBJ databases">
        <authorList>
            <person name="Durkin A.S."/>
            <person name="Haft D.R."/>
            <person name="McCorrison J."/>
            <person name="Torralba M."/>
            <person name="Gillis M."/>
            <person name="Haft D.H."/>
            <person name="Methe B."/>
            <person name="Sutton G."/>
            <person name="Nelson K.E."/>
        </authorList>
    </citation>
    <scope>NUCLEOTIDE SEQUENCE [LARGE SCALE GENOMIC DNA]</scope>
    <source>
        <strain evidence="7 8">BV3C16-1</strain>
    </source>
</reference>
<dbReference type="PANTHER" id="PTHR42749">
    <property type="entry name" value="CELL SHAPE-DETERMINING PROTEIN MREB"/>
    <property type="match status" value="1"/>
</dbReference>
<sequence length="346" mass="37492">MSSIFSPLTKNIGIDLGTSTTQVYVERRGIILSEPSIIATDERNNKIVAVGRAADELLMKSPQSVRMHRPLVNGVISDYTVTRAMIGYLLRKSVRTVQRLRIMVGVPASASNVEKRAVMEAVFQAGAKEAYLIETAAAAAIGLGLPIYHPIGSMVIDIGGGTTNIAILSLGGIVLSRSIHLGGLDFNDAIRDYLRDTFAVVTDDATVEEMKTKNGSAVLPLEDKSYYFTGRGLDDGLQKELEIKASEIYTALGRPLVKILDLAKTVLRETPPEIAADIMENGIYLTGGTSQLKGLDQLLQQELDVPVNLVGNPSEVVARGAGIALSQREKLMSLIQGTQHIYRRRF</sequence>
<dbReference type="HAMAP" id="MF_02207">
    <property type="entry name" value="MreB"/>
    <property type="match status" value="1"/>
</dbReference>
<keyword evidence="2 6" id="KW-0547">Nucleotide-binding</keyword>
<dbReference type="GO" id="GO:0005737">
    <property type="term" value="C:cytoplasm"/>
    <property type="evidence" value="ECO:0007669"/>
    <property type="project" value="UniProtKB-SubCell"/>
</dbReference>
<dbReference type="AlphaFoldDB" id="U7UIS4"/>
<comment type="caution">
    <text evidence="6">Lacks conserved residue(s) required for the propagation of feature annotation.</text>
</comment>
<evidence type="ECO:0000256" key="5">
    <source>
        <dbReference type="ARBA" id="ARBA00023458"/>
    </source>
</evidence>
<dbReference type="SMART" id="SM00268">
    <property type="entry name" value="ACTIN"/>
    <property type="match status" value="1"/>
</dbReference>
<comment type="function">
    <text evidence="6">Forms membrane-associated dynamic filaments that are essential for cell shape determination. Acts by regulating cell wall synthesis and cell elongation, and thus cell shape. A feedback loop between cell geometry and MreB localization may maintain elongated cell shape by targeting cell wall growth to regions of negative cell wall curvature.</text>
</comment>
<dbReference type="PANTHER" id="PTHR42749:SF1">
    <property type="entry name" value="CELL SHAPE-DETERMINING PROTEIN MREB"/>
    <property type="match status" value="1"/>
</dbReference>
<dbReference type="Gene3D" id="3.30.420.40">
    <property type="match status" value="2"/>
</dbReference>
<dbReference type="CDD" id="cd10225">
    <property type="entry name" value="ASKHA_NBD_MreB-like"/>
    <property type="match status" value="1"/>
</dbReference>
<dbReference type="eggNOG" id="COG1077">
    <property type="taxonomic scope" value="Bacteria"/>
</dbReference>
<dbReference type="PATRIC" id="fig|1111454.3.peg.1637"/>
<accession>U7UIS4</accession>
<keyword evidence="1 6" id="KW-0963">Cytoplasm</keyword>
<evidence type="ECO:0000313" key="8">
    <source>
        <dbReference type="Proteomes" id="UP000017090"/>
    </source>
</evidence>